<keyword evidence="4" id="KW-0107">Calcium channel</keyword>
<evidence type="ECO:0000256" key="4">
    <source>
        <dbReference type="ARBA" id="ARBA00022673"/>
    </source>
</evidence>
<dbReference type="PRINTS" id="PR01630">
    <property type="entry name" value="LVDCCALPHA1"/>
</dbReference>
<dbReference type="SUPFAM" id="SSF81324">
    <property type="entry name" value="Voltage-gated potassium channels"/>
    <property type="match status" value="1"/>
</dbReference>
<keyword evidence="5 13" id="KW-0812">Transmembrane</keyword>
<dbReference type="InterPro" id="IPR050599">
    <property type="entry name" value="VDCC_alpha-1_subunit"/>
</dbReference>
<dbReference type="Gene3D" id="1.20.120.350">
    <property type="entry name" value="Voltage-gated potassium channels. Chain C"/>
    <property type="match status" value="1"/>
</dbReference>
<evidence type="ECO:0000313" key="15">
    <source>
        <dbReference type="Ensembl" id="ENSSFOP00015053853.1"/>
    </source>
</evidence>
<dbReference type="PANTHER" id="PTHR45628:SF2">
    <property type="entry name" value="VOLTAGE-DEPENDENT L-TYPE CALCIUM CHANNEL SUBUNIT ALPHA-1F"/>
    <property type="match status" value="1"/>
</dbReference>
<feature type="transmembrane region" description="Helical" evidence="13">
    <location>
        <begin position="106"/>
        <end position="126"/>
    </location>
</feature>
<evidence type="ECO:0000256" key="7">
    <source>
        <dbReference type="ARBA" id="ARBA00022882"/>
    </source>
</evidence>
<evidence type="ECO:0000256" key="13">
    <source>
        <dbReference type="SAM" id="Phobius"/>
    </source>
</evidence>
<dbReference type="AlphaFoldDB" id="A0A8C9TZI4"/>
<dbReference type="Ensembl" id="ENSSFOT00015054835.1">
    <property type="protein sequence ID" value="ENSSFOP00015053853.1"/>
    <property type="gene ID" value="ENSSFOG00015026127.1"/>
</dbReference>
<evidence type="ECO:0000256" key="8">
    <source>
        <dbReference type="ARBA" id="ARBA00022989"/>
    </source>
</evidence>
<dbReference type="GO" id="GO:0098703">
    <property type="term" value="P:calcium ion import across plasma membrane"/>
    <property type="evidence" value="ECO:0007669"/>
    <property type="project" value="TreeGrafter"/>
</dbReference>
<keyword evidence="11" id="KW-0407">Ion channel</keyword>
<evidence type="ECO:0000256" key="2">
    <source>
        <dbReference type="ARBA" id="ARBA00022448"/>
    </source>
</evidence>
<keyword evidence="6" id="KW-0106">Calcium</keyword>
<dbReference type="GeneTree" id="ENSGT00940000159855"/>
<keyword evidence="7" id="KW-0851">Voltage-gated channel</keyword>
<evidence type="ECO:0000256" key="3">
    <source>
        <dbReference type="ARBA" id="ARBA00022568"/>
    </source>
</evidence>
<dbReference type="InterPro" id="IPR005821">
    <property type="entry name" value="Ion_trans_dom"/>
</dbReference>
<protein>
    <recommendedName>
        <fullName evidence="14">Ion transport domain-containing protein</fullName>
    </recommendedName>
</protein>
<dbReference type="Proteomes" id="UP000694397">
    <property type="component" value="Chromosome 22"/>
</dbReference>
<keyword evidence="9" id="KW-0406">Ion transport</keyword>
<dbReference type="InterPro" id="IPR027359">
    <property type="entry name" value="Volt_channel_dom_sf"/>
</dbReference>
<evidence type="ECO:0000256" key="5">
    <source>
        <dbReference type="ARBA" id="ARBA00022692"/>
    </source>
</evidence>
<evidence type="ECO:0000256" key="1">
    <source>
        <dbReference type="ARBA" id="ARBA00004141"/>
    </source>
</evidence>
<proteinExistence type="predicted"/>
<reference evidence="15 16" key="1">
    <citation type="submission" date="2019-04" db="EMBL/GenBank/DDBJ databases">
        <authorList>
            <consortium name="Wellcome Sanger Institute Data Sharing"/>
        </authorList>
    </citation>
    <scope>NUCLEOTIDE SEQUENCE [LARGE SCALE GENOMIC DNA]</scope>
</reference>
<evidence type="ECO:0000256" key="12">
    <source>
        <dbReference type="SAM" id="MobiDB-lite"/>
    </source>
</evidence>
<keyword evidence="16" id="KW-1185">Reference proteome</keyword>
<organism evidence="15 16">
    <name type="scientific">Scleropages formosus</name>
    <name type="common">Asian bonytongue</name>
    <name type="synonym">Osteoglossum formosum</name>
    <dbReference type="NCBI Taxonomy" id="113540"/>
    <lineage>
        <taxon>Eukaryota</taxon>
        <taxon>Metazoa</taxon>
        <taxon>Chordata</taxon>
        <taxon>Craniata</taxon>
        <taxon>Vertebrata</taxon>
        <taxon>Euteleostomi</taxon>
        <taxon>Actinopterygii</taxon>
        <taxon>Neopterygii</taxon>
        <taxon>Teleostei</taxon>
        <taxon>Osteoglossocephala</taxon>
        <taxon>Osteoglossomorpha</taxon>
        <taxon>Osteoglossiformes</taxon>
        <taxon>Osteoglossidae</taxon>
        <taxon>Scleropages</taxon>
    </lineage>
</organism>
<feature type="compositionally biased region" description="Basic residues" evidence="12">
    <location>
        <begin position="22"/>
        <end position="31"/>
    </location>
</feature>
<feature type="region of interest" description="Disordered" evidence="12">
    <location>
        <begin position="1"/>
        <end position="36"/>
    </location>
</feature>
<evidence type="ECO:0000256" key="11">
    <source>
        <dbReference type="ARBA" id="ARBA00023303"/>
    </source>
</evidence>
<accession>A0A8C9TZI4</accession>
<keyword evidence="10 13" id="KW-0472">Membrane</keyword>
<keyword evidence="8 13" id="KW-1133">Transmembrane helix</keyword>
<evidence type="ECO:0000259" key="14">
    <source>
        <dbReference type="Pfam" id="PF00520"/>
    </source>
</evidence>
<feature type="transmembrane region" description="Helical" evidence="13">
    <location>
        <begin position="138"/>
        <end position="157"/>
    </location>
</feature>
<keyword evidence="3" id="KW-0109">Calcium transport</keyword>
<evidence type="ECO:0000256" key="9">
    <source>
        <dbReference type="ARBA" id="ARBA00023065"/>
    </source>
</evidence>
<reference evidence="15" key="3">
    <citation type="submission" date="2025-09" db="UniProtKB">
        <authorList>
            <consortium name="Ensembl"/>
        </authorList>
    </citation>
    <scope>IDENTIFICATION</scope>
</reference>
<reference evidence="15" key="2">
    <citation type="submission" date="2025-08" db="UniProtKB">
        <authorList>
            <consortium name="Ensembl"/>
        </authorList>
    </citation>
    <scope>IDENTIFICATION</scope>
</reference>
<evidence type="ECO:0000256" key="6">
    <source>
        <dbReference type="ARBA" id="ARBA00022837"/>
    </source>
</evidence>
<sequence>MNGNAGANRSDTLNSSSSTSTQRKKREHAKKPVQSTTTVIRAPRALFCLRLGNPIRMAAIAIVEWKPFDIFILLAIFANCVALGVAKPFPEDDSNASNHALERVEYVFMIIFTIETFMKILAYGLVMHPSAYIRSGWNLLDFVIVVVGFFFYTSPHLPYSCPALPSQINNPPEKVFHFTVVCSKTTAF</sequence>
<dbReference type="PANTHER" id="PTHR45628">
    <property type="entry name" value="VOLTAGE-DEPENDENT CALCIUM CHANNEL TYPE A SUBUNIT ALPHA-1"/>
    <property type="match status" value="1"/>
</dbReference>
<evidence type="ECO:0000313" key="16">
    <source>
        <dbReference type="Proteomes" id="UP000694397"/>
    </source>
</evidence>
<feature type="compositionally biased region" description="Polar residues" evidence="12">
    <location>
        <begin position="1"/>
        <end position="14"/>
    </location>
</feature>
<comment type="subcellular location">
    <subcellularLocation>
        <location evidence="1">Membrane</location>
        <topology evidence="1">Multi-pass membrane protein</topology>
    </subcellularLocation>
</comment>
<dbReference type="InterPro" id="IPR005446">
    <property type="entry name" value="VDCC_L_a1su"/>
</dbReference>
<dbReference type="OrthoDB" id="431720at2759"/>
<evidence type="ECO:0000256" key="10">
    <source>
        <dbReference type="ARBA" id="ARBA00023136"/>
    </source>
</evidence>
<feature type="domain" description="Ion transport" evidence="14">
    <location>
        <begin position="66"/>
        <end position="153"/>
    </location>
</feature>
<dbReference type="GO" id="GO:0008331">
    <property type="term" value="F:high voltage-gated calcium channel activity"/>
    <property type="evidence" value="ECO:0007669"/>
    <property type="project" value="TreeGrafter"/>
</dbReference>
<feature type="transmembrane region" description="Helical" evidence="13">
    <location>
        <begin position="67"/>
        <end position="86"/>
    </location>
</feature>
<keyword evidence="2" id="KW-0813">Transport</keyword>
<dbReference type="GO" id="GO:0005891">
    <property type="term" value="C:voltage-gated calcium channel complex"/>
    <property type="evidence" value="ECO:0007669"/>
    <property type="project" value="InterPro"/>
</dbReference>
<name>A0A8C9TZI4_SCLFO</name>
<dbReference type="Pfam" id="PF00520">
    <property type="entry name" value="Ion_trans"/>
    <property type="match status" value="1"/>
</dbReference>